<keyword evidence="2" id="KW-1185">Reference proteome</keyword>
<dbReference type="Proteomes" id="UP000250275">
    <property type="component" value="Unassembled WGS sequence"/>
</dbReference>
<organism evidence="1 2">
    <name type="scientific">Eufriesea mexicana</name>
    <dbReference type="NCBI Taxonomy" id="516756"/>
    <lineage>
        <taxon>Eukaryota</taxon>
        <taxon>Metazoa</taxon>
        <taxon>Ecdysozoa</taxon>
        <taxon>Arthropoda</taxon>
        <taxon>Hexapoda</taxon>
        <taxon>Insecta</taxon>
        <taxon>Pterygota</taxon>
        <taxon>Neoptera</taxon>
        <taxon>Endopterygota</taxon>
        <taxon>Hymenoptera</taxon>
        <taxon>Apocrita</taxon>
        <taxon>Aculeata</taxon>
        <taxon>Apoidea</taxon>
        <taxon>Anthophila</taxon>
        <taxon>Apidae</taxon>
        <taxon>Eufriesea</taxon>
    </lineage>
</organism>
<accession>A0A310SUJ1</accession>
<name>A0A310SUJ1_9HYME</name>
<evidence type="ECO:0000313" key="2">
    <source>
        <dbReference type="Proteomes" id="UP000250275"/>
    </source>
</evidence>
<dbReference type="EMBL" id="KQ759863">
    <property type="protein sequence ID" value="OAD62499.1"/>
    <property type="molecule type" value="Genomic_DNA"/>
</dbReference>
<proteinExistence type="predicted"/>
<gene>
    <name evidence="1" type="ORF">WN48_07377</name>
</gene>
<evidence type="ECO:0000313" key="1">
    <source>
        <dbReference type="EMBL" id="OAD62499.1"/>
    </source>
</evidence>
<reference evidence="1 2" key="1">
    <citation type="submission" date="2015-07" db="EMBL/GenBank/DDBJ databases">
        <title>The genome of Eufriesea mexicana.</title>
        <authorList>
            <person name="Pan H."/>
            <person name="Kapheim K."/>
        </authorList>
    </citation>
    <scope>NUCLEOTIDE SEQUENCE [LARGE SCALE GENOMIC DNA]</scope>
    <source>
        <strain evidence="1">0111107269</strain>
        <tissue evidence="1">Whole body</tissue>
    </source>
</reference>
<dbReference type="AlphaFoldDB" id="A0A310SUJ1"/>
<sequence length="330" mass="36881">MFALSTIYKQRLSLAILSFGPISIPLKKHPTSINSHKKILNRCPRQDIQSSPTPLPVAFGRNQDPLKILSPKKPKEPAATVAPLAADAKEYSTCVRVMDVRERVDSVPVLRRRGGKTEGRGGGESGRTWPPPLSKALALCHVAPHNEAARWASVITAPWLVFCLPWNGLLCREPRSAPLFSHHWSPSRDYSFSAPSTSAIHSHRHSLAAAYQPRRTKEHVKLKDFSWYAFNEYANVATCPTSFSHPFHPASVQGEVGFALSFTERYCEPAVATKQPGPAGPRILRDFHVRNKERSIDQVSLRVPGFRRSHQRGQYGQPIRWQLPLLLATD</sequence>
<protein>
    <submittedName>
        <fullName evidence="1">Uncharacterized protein</fullName>
    </submittedName>
</protein>